<organism evidence="1 2">
    <name type="scientific">Mycobacterium avium (strain 104)</name>
    <dbReference type="NCBI Taxonomy" id="243243"/>
    <lineage>
        <taxon>Bacteria</taxon>
        <taxon>Bacillati</taxon>
        <taxon>Actinomycetota</taxon>
        <taxon>Actinomycetes</taxon>
        <taxon>Mycobacteriales</taxon>
        <taxon>Mycobacteriaceae</taxon>
        <taxon>Mycobacterium</taxon>
        <taxon>Mycobacterium avium complex (MAC)</taxon>
    </lineage>
</organism>
<reference evidence="1 2" key="1">
    <citation type="submission" date="2006-10" db="EMBL/GenBank/DDBJ databases">
        <authorList>
            <person name="Fleischmann R.D."/>
            <person name="Dodson R.J."/>
            <person name="Haft D.H."/>
            <person name="Merkel J.S."/>
            <person name="Nelson W.C."/>
            <person name="Fraser C.M."/>
        </authorList>
    </citation>
    <scope>NUCLEOTIDE SEQUENCE [LARGE SCALE GENOMIC DNA]</scope>
    <source>
        <strain evidence="1 2">104</strain>
    </source>
</reference>
<dbReference type="EMBL" id="CP000479">
    <property type="protein sequence ID" value="ABK65527.1"/>
    <property type="molecule type" value="Genomic_DNA"/>
</dbReference>
<evidence type="ECO:0000313" key="2">
    <source>
        <dbReference type="Proteomes" id="UP000001574"/>
    </source>
</evidence>
<sequence length="216" mass="23204">MNRTERKARTAEVNLKRRRGRPAAHLWRQAGKRLRQTGTAVGVSVLSLTTAVTAAADPPPPDPGLDPYPDIRYYDEVDPGNYASPGGVWFIAPTGQNCGIWGLGSFGCAGNIAGAPPGTSHIGWVDGDRAVHYDWSMNVRFPANQAVQPLPAHSKITHEGSTCAATGDGRTYCERGPLRFVLEDTRTWLSPPWIDLKWVELGPASCAPPGGGPCYS</sequence>
<dbReference type="AlphaFoldDB" id="A0A0H2ZSY7"/>
<evidence type="ECO:0000313" key="1">
    <source>
        <dbReference type="EMBL" id="ABK65527.1"/>
    </source>
</evidence>
<gene>
    <name evidence="1" type="ordered locus">MAV_5042</name>
</gene>
<protein>
    <submittedName>
        <fullName evidence="1">Uncharacterized protein</fullName>
    </submittedName>
</protein>
<dbReference type="RefSeq" id="WP_011726405.1">
    <property type="nucleotide sequence ID" value="NC_008595.1"/>
</dbReference>
<accession>A0A0H2ZSY7</accession>
<dbReference type="Proteomes" id="UP000001574">
    <property type="component" value="Chromosome"/>
</dbReference>
<name>A0A0H2ZSY7_MYCA1</name>
<dbReference type="HOGENOM" id="CLU_111099_0_0_11"/>
<dbReference type="KEGG" id="mav:MAV_5042"/>
<proteinExistence type="predicted"/>